<gene>
    <name evidence="3" type="ORF">N7541_005393</name>
</gene>
<feature type="compositionally biased region" description="Basic and acidic residues" evidence="1">
    <location>
        <begin position="21"/>
        <end position="56"/>
    </location>
</feature>
<dbReference type="EMBL" id="JAPZBR010000003">
    <property type="protein sequence ID" value="KAJ5358235.1"/>
    <property type="molecule type" value="Genomic_DNA"/>
</dbReference>
<feature type="signal peptide" evidence="2">
    <location>
        <begin position="1"/>
        <end position="17"/>
    </location>
</feature>
<evidence type="ECO:0000313" key="3">
    <source>
        <dbReference type="EMBL" id="KAJ5358235.1"/>
    </source>
</evidence>
<protein>
    <submittedName>
        <fullName evidence="3">Uncharacterized protein</fullName>
    </submittedName>
</protein>
<accession>A0A9W9RDF5</accession>
<feature type="compositionally biased region" description="Basic and acidic residues" evidence="1">
    <location>
        <begin position="76"/>
        <end position="86"/>
    </location>
</feature>
<evidence type="ECO:0000313" key="4">
    <source>
        <dbReference type="Proteomes" id="UP001148299"/>
    </source>
</evidence>
<evidence type="ECO:0000256" key="1">
    <source>
        <dbReference type="SAM" id="MobiDB-lite"/>
    </source>
</evidence>
<organism evidence="3 4">
    <name type="scientific">Penicillium brevicompactum</name>
    <dbReference type="NCBI Taxonomy" id="5074"/>
    <lineage>
        <taxon>Eukaryota</taxon>
        <taxon>Fungi</taxon>
        <taxon>Dikarya</taxon>
        <taxon>Ascomycota</taxon>
        <taxon>Pezizomycotina</taxon>
        <taxon>Eurotiomycetes</taxon>
        <taxon>Eurotiomycetidae</taxon>
        <taxon>Eurotiales</taxon>
        <taxon>Aspergillaceae</taxon>
        <taxon>Penicillium</taxon>
    </lineage>
</organism>
<dbReference type="AlphaFoldDB" id="A0A9W9RDF5"/>
<sequence>MHFQLPILLALVTLAVAFPKWDKDNKKGGSSDGKDGDGDRKDDPQPWDGDKHDGHNRTICISIPDEKSWSAISPSGDKHSFDELKWDSGSGSSNGSY</sequence>
<feature type="region of interest" description="Disordered" evidence="1">
    <location>
        <begin position="21"/>
        <end position="97"/>
    </location>
</feature>
<proteinExistence type="predicted"/>
<name>A0A9W9RDF5_PENBR</name>
<keyword evidence="2" id="KW-0732">Signal</keyword>
<keyword evidence="4" id="KW-1185">Reference proteome</keyword>
<comment type="caution">
    <text evidence="3">The sequence shown here is derived from an EMBL/GenBank/DDBJ whole genome shotgun (WGS) entry which is preliminary data.</text>
</comment>
<reference evidence="3" key="1">
    <citation type="submission" date="2022-12" db="EMBL/GenBank/DDBJ databases">
        <authorList>
            <person name="Petersen C."/>
        </authorList>
    </citation>
    <scope>NUCLEOTIDE SEQUENCE</scope>
    <source>
        <strain evidence="3">IBT 35675</strain>
    </source>
</reference>
<feature type="chain" id="PRO_5040917866" evidence="2">
    <location>
        <begin position="18"/>
        <end position="97"/>
    </location>
</feature>
<reference evidence="3" key="2">
    <citation type="journal article" date="2023" name="IMA Fungus">
        <title>Comparative genomic study of the Penicillium genus elucidates a diverse pangenome and 15 lateral gene transfer events.</title>
        <authorList>
            <person name="Petersen C."/>
            <person name="Sorensen T."/>
            <person name="Nielsen M.R."/>
            <person name="Sondergaard T.E."/>
            <person name="Sorensen J.L."/>
            <person name="Fitzpatrick D.A."/>
            <person name="Frisvad J.C."/>
            <person name="Nielsen K.L."/>
        </authorList>
    </citation>
    <scope>NUCLEOTIDE SEQUENCE</scope>
    <source>
        <strain evidence="3">IBT 35675</strain>
    </source>
</reference>
<evidence type="ECO:0000256" key="2">
    <source>
        <dbReference type="SAM" id="SignalP"/>
    </source>
</evidence>
<dbReference type="Proteomes" id="UP001148299">
    <property type="component" value="Unassembled WGS sequence"/>
</dbReference>